<keyword evidence="6 7" id="KW-0472">Membrane</keyword>
<feature type="non-terminal residue" evidence="8">
    <location>
        <position position="80"/>
    </location>
</feature>
<evidence type="ECO:0000256" key="7">
    <source>
        <dbReference type="SAM" id="Phobius"/>
    </source>
</evidence>
<evidence type="ECO:0000313" key="9">
    <source>
        <dbReference type="Proteomes" id="UP001285636"/>
    </source>
</evidence>
<keyword evidence="5 7" id="KW-1133">Transmembrane helix</keyword>
<dbReference type="PANTHER" id="PTHR43744:SF12">
    <property type="entry name" value="ABC TRANSPORTER PERMEASE PROTEIN MG189-RELATED"/>
    <property type="match status" value="1"/>
</dbReference>
<feature type="transmembrane region" description="Helical" evidence="7">
    <location>
        <begin position="36"/>
        <end position="57"/>
    </location>
</feature>
<proteinExistence type="predicted"/>
<evidence type="ECO:0000313" key="8">
    <source>
        <dbReference type="EMBL" id="MDV2888348.1"/>
    </source>
</evidence>
<reference evidence="8" key="1">
    <citation type="submission" date="2023-10" db="EMBL/GenBank/DDBJ databases">
        <title>Screening of Alkalihalophilus pseudofirmusBZ-TG-HK211 and Its Alleviation of Salt Stress on Rapeseed Growth.</title>
        <authorList>
            <person name="Zhao B."/>
            <person name="Guo T."/>
        </authorList>
    </citation>
    <scope>NUCLEOTIDE SEQUENCE</scope>
    <source>
        <strain evidence="8">BZ-TG-HK211</strain>
    </source>
</reference>
<evidence type="ECO:0000256" key="3">
    <source>
        <dbReference type="ARBA" id="ARBA00022475"/>
    </source>
</evidence>
<dbReference type="InterPro" id="IPR035906">
    <property type="entry name" value="MetI-like_sf"/>
</dbReference>
<dbReference type="Proteomes" id="UP001285636">
    <property type="component" value="Unassembled WGS sequence"/>
</dbReference>
<gene>
    <name evidence="8" type="ORF">RYX45_24620</name>
</gene>
<evidence type="ECO:0000256" key="1">
    <source>
        <dbReference type="ARBA" id="ARBA00004651"/>
    </source>
</evidence>
<keyword evidence="4 7" id="KW-0812">Transmembrane</keyword>
<keyword evidence="3" id="KW-1003">Cell membrane</keyword>
<evidence type="ECO:0000256" key="4">
    <source>
        <dbReference type="ARBA" id="ARBA00022692"/>
    </source>
</evidence>
<comment type="subcellular location">
    <subcellularLocation>
        <location evidence="1">Cell membrane</location>
        <topology evidence="1">Multi-pass membrane protein</topology>
    </subcellularLocation>
</comment>
<dbReference type="PANTHER" id="PTHR43744">
    <property type="entry name" value="ABC TRANSPORTER PERMEASE PROTEIN MG189-RELATED-RELATED"/>
    <property type="match status" value="1"/>
</dbReference>
<organism evidence="8 9">
    <name type="scientific">Alkalihalophilus pseudofirmus</name>
    <name type="common">Bacillus pseudofirmus</name>
    <dbReference type="NCBI Taxonomy" id="79885"/>
    <lineage>
        <taxon>Bacteria</taxon>
        <taxon>Bacillati</taxon>
        <taxon>Bacillota</taxon>
        <taxon>Bacilli</taxon>
        <taxon>Bacillales</taxon>
        <taxon>Bacillaceae</taxon>
        <taxon>Alkalihalophilus</taxon>
    </lineage>
</organism>
<accession>A0AAJ2NU80</accession>
<dbReference type="GO" id="GO:0005886">
    <property type="term" value="C:plasma membrane"/>
    <property type="evidence" value="ECO:0007669"/>
    <property type="project" value="UniProtKB-SubCell"/>
</dbReference>
<dbReference type="AlphaFoldDB" id="A0AAJ2NU80"/>
<dbReference type="SUPFAM" id="SSF161098">
    <property type="entry name" value="MetI-like"/>
    <property type="match status" value="1"/>
</dbReference>
<name>A0AAJ2NU80_ALKPS</name>
<dbReference type="EMBL" id="JAWJAY010001323">
    <property type="protein sequence ID" value="MDV2888348.1"/>
    <property type="molecule type" value="Genomic_DNA"/>
</dbReference>
<sequence>VFTFPPEWIPKPFEWENYLKAVDYIPFWKYLVNTTVITVLSTLGVVLSCPLVAYSFAKLKWRGRNVLFAATLAVMMIPGQ</sequence>
<evidence type="ECO:0000256" key="2">
    <source>
        <dbReference type="ARBA" id="ARBA00022448"/>
    </source>
</evidence>
<feature type="non-terminal residue" evidence="8">
    <location>
        <position position="1"/>
    </location>
</feature>
<keyword evidence="2" id="KW-0813">Transport</keyword>
<evidence type="ECO:0000256" key="6">
    <source>
        <dbReference type="ARBA" id="ARBA00023136"/>
    </source>
</evidence>
<dbReference type="Gene3D" id="1.10.3720.10">
    <property type="entry name" value="MetI-like"/>
    <property type="match status" value="1"/>
</dbReference>
<comment type="caution">
    <text evidence="8">The sequence shown here is derived from an EMBL/GenBank/DDBJ whole genome shotgun (WGS) entry which is preliminary data.</text>
</comment>
<evidence type="ECO:0000256" key="5">
    <source>
        <dbReference type="ARBA" id="ARBA00022989"/>
    </source>
</evidence>
<protein>
    <submittedName>
        <fullName evidence="8">Carbohydrate ABC transporter permease</fullName>
    </submittedName>
</protein>